<feature type="compositionally biased region" description="Basic and acidic residues" evidence="1">
    <location>
        <begin position="144"/>
        <end position="157"/>
    </location>
</feature>
<protein>
    <submittedName>
        <fullName evidence="2">Uncharacterized protein</fullName>
    </submittedName>
</protein>
<evidence type="ECO:0000313" key="2">
    <source>
        <dbReference type="EMBL" id="KAJ3449203.1"/>
    </source>
</evidence>
<comment type="caution">
    <text evidence="2">The sequence shown here is derived from an EMBL/GenBank/DDBJ whole genome shotgun (WGS) entry which is preliminary data.</text>
</comment>
<feature type="region of interest" description="Disordered" evidence="1">
    <location>
        <begin position="126"/>
        <end position="157"/>
    </location>
</feature>
<sequence length="185" mass="22644">MIVLQITDLVHLLMMFEILDRKKKDQCLMKRKQRGCIKKNIMTRTIVIFHSEQFNSYEEYNTNNHIHHSRMNQENENQRISLFTPREERVNYETTIRFTSPQKNRNYYENEQSYHKENRQVEKNEWTKNLGYDSNNNSYEMSNDQERIGNRERGRGRGMGRERIIERENENEWQRGRGRGRGFFN</sequence>
<dbReference type="AlphaFoldDB" id="A0AAV8A606"/>
<reference evidence="2" key="1">
    <citation type="submission" date="2022-08" db="EMBL/GenBank/DDBJ databases">
        <title>Novel sulphate-reducing endosymbionts in the free-living metamonad Anaeramoeba.</title>
        <authorList>
            <person name="Jerlstrom-Hultqvist J."/>
            <person name="Cepicka I."/>
            <person name="Gallot-Lavallee L."/>
            <person name="Salas-Leiva D."/>
            <person name="Curtis B.A."/>
            <person name="Zahonova K."/>
            <person name="Pipaliya S."/>
            <person name="Dacks J."/>
            <person name="Roger A.J."/>
        </authorList>
    </citation>
    <scope>NUCLEOTIDE SEQUENCE</scope>
    <source>
        <strain evidence="2">Busselton2</strain>
    </source>
</reference>
<accession>A0AAV8A606</accession>
<evidence type="ECO:0000256" key="1">
    <source>
        <dbReference type="SAM" id="MobiDB-lite"/>
    </source>
</evidence>
<evidence type="ECO:0000313" key="3">
    <source>
        <dbReference type="Proteomes" id="UP001146793"/>
    </source>
</evidence>
<gene>
    <name evidence="2" type="ORF">M0812_05348</name>
</gene>
<organism evidence="2 3">
    <name type="scientific">Anaeramoeba flamelloides</name>
    <dbReference type="NCBI Taxonomy" id="1746091"/>
    <lineage>
        <taxon>Eukaryota</taxon>
        <taxon>Metamonada</taxon>
        <taxon>Anaeramoebidae</taxon>
        <taxon>Anaeramoeba</taxon>
    </lineage>
</organism>
<name>A0AAV8A606_9EUKA</name>
<dbReference type="EMBL" id="JANTQA010000012">
    <property type="protein sequence ID" value="KAJ3449203.1"/>
    <property type="molecule type" value="Genomic_DNA"/>
</dbReference>
<proteinExistence type="predicted"/>
<dbReference type="Proteomes" id="UP001146793">
    <property type="component" value="Unassembled WGS sequence"/>
</dbReference>
<feature type="compositionally biased region" description="Polar residues" evidence="1">
    <location>
        <begin position="132"/>
        <end position="142"/>
    </location>
</feature>